<evidence type="ECO:0000313" key="2">
    <source>
        <dbReference type="Proteomes" id="UP000287651"/>
    </source>
</evidence>
<proteinExistence type="predicted"/>
<organism evidence="1 2">
    <name type="scientific">Ensete ventricosum</name>
    <name type="common">Abyssinian banana</name>
    <name type="synonym">Musa ensete</name>
    <dbReference type="NCBI Taxonomy" id="4639"/>
    <lineage>
        <taxon>Eukaryota</taxon>
        <taxon>Viridiplantae</taxon>
        <taxon>Streptophyta</taxon>
        <taxon>Embryophyta</taxon>
        <taxon>Tracheophyta</taxon>
        <taxon>Spermatophyta</taxon>
        <taxon>Magnoliopsida</taxon>
        <taxon>Liliopsida</taxon>
        <taxon>Zingiberales</taxon>
        <taxon>Musaceae</taxon>
        <taxon>Ensete</taxon>
    </lineage>
</organism>
<dbReference type="Proteomes" id="UP000287651">
    <property type="component" value="Unassembled WGS sequence"/>
</dbReference>
<accession>A0A427AJA2</accession>
<reference evidence="1 2" key="1">
    <citation type="journal article" date="2014" name="Agronomy (Basel)">
        <title>A Draft Genome Sequence for Ensete ventricosum, the Drought-Tolerant Tree Against Hunger.</title>
        <authorList>
            <person name="Harrison J."/>
            <person name="Moore K.A."/>
            <person name="Paszkiewicz K."/>
            <person name="Jones T."/>
            <person name="Grant M."/>
            <person name="Ambacheew D."/>
            <person name="Muzemil S."/>
            <person name="Studholme D.J."/>
        </authorList>
    </citation>
    <scope>NUCLEOTIDE SEQUENCE [LARGE SCALE GENOMIC DNA]</scope>
</reference>
<sequence length="96" mass="10630">MQWEFAGSLPKVSEACQEFVGSSPKGLEAYRDFAESLPKVSEACWEFARSLLGLRRVFAGRRPRDSSEDRRGLPKSLSGVTVGPLKLAIVPLVPYF</sequence>
<gene>
    <name evidence="1" type="ORF">B296_00018120</name>
</gene>
<name>A0A427AJA2_ENSVE</name>
<evidence type="ECO:0000313" key="1">
    <source>
        <dbReference type="EMBL" id="RRT76329.1"/>
    </source>
</evidence>
<dbReference type="AlphaFoldDB" id="A0A427AJA2"/>
<dbReference type="EMBL" id="AMZH03002221">
    <property type="protein sequence ID" value="RRT76329.1"/>
    <property type="molecule type" value="Genomic_DNA"/>
</dbReference>
<protein>
    <submittedName>
        <fullName evidence="1">Uncharacterized protein</fullName>
    </submittedName>
</protein>
<comment type="caution">
    <text evidence="1">The sequence shown here is derived from an EMBL/GenBank/DDBJ whole genome shotgun (WGS) entry which is preliminary data.</text>
</comment>